<keyword evidence="2" id="KW-1185">Reference proteome</keyword>
<organism evidence="1 2">
    <name type="scientific">Nocardia gamkensis</name>
    <dbReference type="NCBI Taxonomy" id="352869"/>
    <lineage>
        <taxon>Bacteria</taxon>
        <taxon>Bacillati</taxon>
        <taxon>Actinomycetota</taxon>
        <taxon>Actinomycetes</taxon>
        <taxon>Mycobacteriales</taxon>
        <taxon>Nocardiaceae</taxon>
        <taxon>Nocardia</taxon>
    </lineage>
</organism>
<protein>
    <submittedName>
        <fullName evidence="1">Uncharacterized protein</fullName>
    </submittedName>
</protein>
<dbReference type="RefSeq" id="WP_157113923.1">
    <property type="nucleotide sequence ID" value="NZ_JAAXOS010000007.1"/>
</dbReference>
<evidence type="ECO:0000313" key="2">
    <source>
        <dbReference type="Proteomes" id="UP000540698"/>
    </source>
</evidence>
<name>A0A7X6L509_9NOCA</name>
<comment type="caution">
    <text evidence="1">The sequence shown here is derived from an EMBL/GenBank/DDBJ whole genome shotgun (WGS) entry which is preliminary data.</text>
</comment>
<dbReference type="Proteomes" id="UP000540698">
    <property type="component" value="Unassembled WGS sequence"/>
</dbReference>
<dbReference type="AlphaFoldDB" id="A0A7X6L509"/>
<gene>
    <name evidence="1" type="ORF">HGB38_16345</name>
</gene>
<proteinExistence type="predicted"/>
<accession>A0A7X6L509</accession>
<dbReference type="EMBL" id="JAAXOS010000007">
    <property type="protein sequence ID" value="NKY27784.1"/>
    <property type="molecule type" value="Genomic_DNA"/>
</dbReference>
<reference evidence="1 2" key="1">
    <citation type="submission" date="2020-04" db="EMBL/GenBank/DDBJ databases">
        <title>MicrobeNet Type strains.</title>
        <authorList>
            <person name="Nicholson A.C."/>
        </authorList>
    </citation>
    <scope>NUCLEOTIDE SEQUENCE [LARGE SCALE GENOMIC DNA]</scope>
    <source>
        <strain evidence="1 2">DSM 44956</strain>
    </source>
</reference>
<evidence type="ECO:0000313" key="1">
    <source>
        <dbReference type="EMBL" id="NKY27784.1"/>
    </source>
</evidence>
<sequence length="104" mass="11290">MKSLPRHGWPVPVLALVAETISSIYRTSKRTTEITHIARHTDDLLTPHDGELVLSGWPAVLLGPVGRTRTWLALALGDTATALAHLDSCATLVARAPAQLAWHR</sequence>